<dbReference type="AlphaFoldDB" id="A0AAD9QNV9"/>
<evidence type="ECO:0000259" key="3">
    <source>
        <dbReference type="PROSITE" id="PS50835"/>
    </source>
</evidence>
<organism evidence="4 5">
    <name type="scientific">Acropora cervicornis</name>
    <name type="common">Staghorn coral</name>
    <dbReference type="NCBI Taxonomy" id="6130"/>
    <lineage>
        <taxon>Eukaryota</taxon>
        <taxon>Metazoa</taxon>
        <taxon>Cnidaria</taxon>
        <taxon>Anthozoa</taxon>
        <taxon>Hexacorallia</taxon>
        <taxon>Scleractinia</taxon>
        <taxon>Astrocoeniina</taxon>
        <taxon>Acroporidae</taxon>
        <taxon>Acropora</taxon>
    </lineage>
</organism>
<evidence type="ECO:0000256" key="2">
    <source>
        <dbReference type="ARBA" id="ARBA00023157"/>
    </source>
</evidence>
<gene>
    <name evidence="4" type="ORF">P5673_011482</name>
</gene>
<evidence type="ECO:0000313" key="4">
    <source>
        <dbReference type="EMBL" id="KAK2564794.1"/>
    </source>
</evidence>
<proteinExistence type="predicted"/>
<dbReference type="Proteomes" id="UP001249851">
    <property type="component" value="Unassembled WGS sequence"/>
</dbReference>
<keyword evidence="5" id="KW-1185">Reference proteome</keyword>
<dbReference type="InterPro" id="IPR036179">
    <property type="entry name" value="Ig-like_dom_sf"/>
</dbReference>
<dbReference type="PANTHER" id="PTHR45080:SF8">
    <property type="entry name" value="IG-LIKE DOMAIN-CONTAINING PROTEIN"/>
    <property type="match status" value="1"/>
</dbReference>
<reference evidence="4" key="2">
    <citation type="journal article" date="2023" name="Science">
        <title>Genomic signatures of disease resistance in endangered staghorn corals.</title>
        <authorList>
            <person name="Vollmer S.V."/>
            <person name="Selwyn J.D."/>
            <person name="Despard B.A."/>
            <person name="Roesel C.L."/>
        </authorList>
    </citation>
    <scope>NUCLEOTIDE SEQUENCE</scope>
    <source>
        <strain evidence="4">K2</strain>
    </source>
</reference>
<dbReference type="SMART" id="SM00408">
    <property type="entry name" value="IGc2"/>
    <property type="match status" value="2"/>
</dbReference>
<dbReference type="Pfam" id="PF13927">
    <property type="entry name" value="Ig_3"/>
    <property type="match status" value="2"/>
</dbReference>
<comment type="caution">
    <text evidence="4">The sequence shown here is derived from an EMBL/GenBank/DDBJ whole genome shotgun (WGS) entry which is preliminary data.</text>
</comment>
<dbReference type="SUPFAM" id="SSF48726">
    <property type="entry name" value="Immunoglobulin"/>
    <property type="match status" value="3"/>
</dbReference>
<keyword evidence="2" id="KW-1015">Disulfide bond</keyword>
<dbReference type="InterPro" id="IPR003599">
    <property type="entry name" value="Ig_sub"/>
</dbReference>
<dbReference type="InterPro" id="IPR007110">
    <property type="entry name" value="Ig-like_dom"/>
</dbReference>
<dbReference type="GO" id="GO:0007156">
    <property type="term" value="P:homophilic cell adhesion via plasma membrane adhesion molecules"/>
    <property type="evidence" value="ECO:0007669"/>
    <property type="project" value="TreeGrafter"/>
</dbReference>
<dbReference type="EMBL" id="JARQWQ010000021">
    <property type="protein sequence ID" value="KAK2564794.1"/>
    <property type="molecule type" value="Genomic_DNA"/>
</dbReference>
<accession>A0AAD9QNV9</accession>
<evidence type="ECO:0000256" key="1">
    <source>
        <dbReference type="ARBA" id="ARBA00022729"/>
    </source>
</evidence>
<dbReference type="PANTHER" id="PTHR45080">
    <property type="entry name" value="CONTACTIN 5"/>
    <property type="match status" value="1"/>
</dbReference>
<dbReference type="InterPro" id="IPR050958">
    <property type="entry name" value="Cell_Adh-Cytoskel_Orgn"/>
</dbReference>
<dbReference type="SMART" id="SM00409">
    <property type="entry name" value="IG"/>
    <property type="match status" value="2"/>
</dbReference>
<keyword evidence="1" id="KW-0732">Signal</keyword>
<feature type="domain" description="Ig-like" evidence="3">
    <location>
        <begin position="162"/>
        <end position="306"/>
    </location>
</feature>
<dbReference type="InterPro" id="IPR003598">
    <property type="entry name" value="Ig_sub2"/>
</dbReference>
<dbReference type="GO" id="GO:0005886">
    <property type="term" value="C:plasma membrane"/>
    <property type="evidence" value="ECO:0007669"/>
    <property type="project" value="TreeGrafter"/>
</dbReference>
<dbReference type="InterPro" id="IPR013783">
    <property type="entry name" value="Ig-like_fold"/>
</dbReference>
<protein>
    <submittedName>
        <fullName evidence="4">Opioid-binding protein/cell adhesion molecule</fullName>
    </submittedName>
</protein>
<dbReference type="Gene3D" id="2.60.40.10">
    <property type="entry name" value="Immunoglobulins"/>
    <property type="match status" value="3"/>
</dbReference>
<reference evidence="4" key="1">
    <citation type="journal article" date="2023" name="G3 (Bethesda)">
        <title>Whole genome assembly and annotation of the endangered Caribbean coral Acropora cervicornis.</title>
        <authorList>
            <person name="Selwyn J.D."/>
            <person name="Vollmer S.V."/>
        </authorList>
    </citation>
    <scope>NUCLEOTIDE SEQUENCE</scope>
    <source>
        <strain evidence="4">K2</strain>
    </source>
</reference>
<evidence type="ECO:0000313" key="5">
    <source>
        <dbReference type="Proteomes" id="UP001249851"/>
    </source>
</evidence>
<sequence>MYRSNMLSLCETSNSLLFKNRAASLVLLTVTLVLFLQATAFTWTKKPPNPIFGILGKNVTLEWNFTLNSARVLDYFVLEKRTVNDKWLKKVVKYDETGILFFESFVKSVVILQNGTTSFMLLNLTKEDEGLYCCDVTTKASGGGKNGENYRECTQLTILVSPTIAAISPDQTINETDDVTLSCQAKGIPSPTITWLKADDEKRNLSSSSELSLKNINRDQDAPPLIDYVSNNATVNETGSIILFCNTTANPQLNITWDFLSGPNPMNLAKGTTLTLANVNRNQAGTYRCKAENGAKANATANIHVTVNCE</sequence>
<dbReference type="PROSITE" id="PS50835">
    <property type="entry name" value="IG_LIKE"/>
    <property type="match status" value="1"/>
</dbReference>
<name>A0AAD9QNV9_ACRCE</name>